<dbReference type="AlphaFoldDB" id="A0A0E9VBW7"/>
<reference evidence="2" key="2">
    <citation type="journal article" date="2015" name="Fish Shellfish Immunol.">
        <title>Early steps in the European eel (Anguilla anguilla)-Vibrio vulnificus interaction in the gills: Role of the RtxA13 toxin.</title>
        <authorList>
            <person name="Callol A."/>
            <person name="Pajuelo D."/>
            <person name="Ebbesson L."/>
            <person name="Teles M."/>
            <person name="MacKenzie S."/>
            <person name="Amaro C."/>
        </authorList>
    </citation>
    <scope>NUCLEOTIDE SEQUENCE</scope>
</reference>
<proteinExistence type="predicted"/>
<sequence>MHCSCSLNRGYAHDVPVSGSHRGYTH</sequence>
<evidence type="ECO:0000256" key="1">
    <source>
        <dbReference type="SAM" id="MobiDB-lite"/>
    </source>
</evidence>
<accession>A0A0E9VBW7</accession>
<reference evidence="2" key="1">
    <citation type="submission" date="2014-11" db="EMBL/GenBank/DDBJ databases">
        <authorList>
            <person name="Amaro Gonzalez C."/>
        </authorList>
    </citation>
    <scope>NUCLEOTIDE SEQUENCE</scope>
</reference>
<name>A0A0E9VBW7_ANGAN</name>
<protein>
    <submittedName>
        <fullName evidence="2">Uncharacterized protein</fullName>
    </submittedName>
</protein>
<evidence type="ECO:0000313" key="2">
    <source>
        <dbReference type="EMBL" id="JAH75506.1"/>
    </source>
</evidence>
<dbReference type="EMBL" id="GBXM01033071">
    <property type="protein sequence ID" value="JAH75506.1"/>
    <property type="molecule type" value="Transcribed_RNA"/>
</dbReference>
<organism evidence="2">
    <name type="scientific">Anguilla anguilla</name>
    <name type="common">European freshwater eel</name>
    <name type="synonym">Muraena anguilla</name>
    <dbReference type="NCBI Taxonomy" id="7936"/>
    <lineage>
        <taxon>Eukaryota</taxon>
        <taxon>Metazoa</taxon>
        <taxon>Chordata</taxon>
        <taxon>Craniata</taxon>
        <taxon>Vertebrata</taxon>
        <taxon>Euteleostomi</taxon>
        <taxon>Actinopterygii</taxon>
        <taxon>Neopterygii</taxon>
        <taxon>Teleostei</taxon>
        <taxon>Anguilliformes</taxon>
        <taxon>Anguillidae</taxon>
        <taxon>Anguilla</taxon>
    </lineage>
</organism>
<feature type="region of interest" description="Disordered" evidence="1">
    <location>
        <begin position="1"/>
        <end position="26"/>
    </location>
</feature>